<comment type="caution">
    <text evidence="1">The sequence shown here is derived from an EMBL/GenBank/DDBJ whole genome shotgun (WGS) entry which is preliminary data.</text>
</comment>
<protein>
    <recommendedName>
        <fullName evidence="3">Toxin co-regulated pilus biosynthesis protein Q C-terminal domain-containing protein</fullName>
    </recommendedName>
</protein>
<evidence type="ECO:0000313" key="2">
    <source>
        <dbReference type="Proteomes" id="UP001156831"/>
    </source>
</evidence>
<evidence type="ECO:0000313" key="1">
    <source>
        <dbReference type="EMBL" id="MDH5830440.1"/>
    </source>
</evidence>
<organism evidence="1 2">
    <name type="scientific">Luteimonas rhizosphaericola</name>
    <dbReference type="NCBI Taxonomy" id="3042024"/>
    <lineage>
        <taxon>Bacteria</taxon>
        <taxon>Pseudomonadati</taxon>
        <taxon>Pseudomonadota</taxon>
        <taxon>Gammaproteobacteria</taxon>
        <taxon>Lysobacterales</taxon>
        <taxon>Lysobacteraceae</taxon>
        <taxon>Luteimonas</taxon>
    </lineage>
</organism>
<gene>
    <name evidence="1" type="ORF">QFW80_07920</name>
</gene>
<name>A0ABT6JIC7_9GAMM</name>
<dbReference type="Proteomes" id="UP001156831">
    <property type="component" value="Unassembled WGS sequence"/>
</dbReference>
<keyword evidence="2" id="KW-1185">Reference proteome</keyword>
<sequence>MSAVVAALAGCATPEARDFRGRWTPLNQFADTPQAIPLHQGYVYQATPADGTLKHMLDRWARDSKLQVAYEHPNDYTLHAQAAHIRTHDIGAAAAELTRAYAGEGVRVSVEGSRIRVTDARSAGADQAAAPTPAD</sequence>
<dbReference type="Gene3D" id="3.55.50.70">
    <property type="match status" value="1"/>
</dbReference>
<evidence type="ECO:0008006" key="3">
    <source>
        <dbReference type="Google" id="ProtNLM"/>
    </source>
</evidence>
<proteinExistence type="predicted"/>
<accession>A0ABT6JIC7</accession>
<dbReference type="EMBL" id="JARXRN010000021">
    <property type="protein sequence ID" value="MDH5830440.1"/>
    <property type="molecule type" value="Genomic_DNA"/>
</dbReference>
<reference evidence="1 2" key="1">
    <citation type="submission" date="2023-04" db="EMBL/GenBank/DDBJ databases">
        <title>Luteimonas sp. M1R5S18.</title>
        <authorList>
            <person name="Sun J.-Q."/>
        </authorList>
    </citation>
    <scope>NUCLEOTIDE SEQUENCE [LARGE SCALE GENOMIC DNA]</scope>
    <source>
        <strain evidence="1 2">M1R5S18</strain>
    </source>
</reference>